<dbReference type="Gene3D" id="1.10.3720.10">
    <property type="entry name" value="MetI-like"/>
    <property type="match status" value="1"/>
</dbReference>
<keyword evidence="5 7" id="KW-1133">Transmembrane helix</keyword>
<dbReference type="CDD" id="cd06261">
    <property type="entry name" value="TM_PBP2"/>
    <property type="match status" value="1"/>
</dbReference>
<keyword evidence="3" id="KW-1003">Cell membrane</keyword>
<protein>
    <submittedName>
        <fullName evidence="9">Sugar ABC transporter ATP-binding protein</fullName>
    </submittedName>
</protein>
<evidence type="ECO:0000256" key="6">
    <source>
        <dbReference type="ARBA" id="ARBA00023136"/>
    </source>
</evidence>
<feature type="transmembrane region" description="Helical" evidence="7">
    <location>
        <begin position="214"/>
        <end position="236"/>
    </location>
</feature>
<name>A0A8J2VHG0_9BACL</name>
<dbReference type="InterPro" id="IPR035906">
    <property type="entry name" value="MetI-like_sf"/>
</dbReference>
<organism evidence="9 10">
    <name type="scientific">Marinithermofilum abyssi</name>
    <dbReference type="NCBI Taxonomy" id="1571185"/>
    <lineage>
        <taxon>Bacteria</taxon>
        <taxon>Bacillati</taxon>
        <taxon>Bacillota</taxon>
        <taxon>Bacilli</taxon>
        <taxon>Bacillales</taxon>
        <taxon>Thermoactinomycetaceae</taxon>
        <taxon>Marinithermofilum</taxon>
    </lineage>
</organism>
<feature type="transmembrane region" description="Helical" evidence="7">
    <location>
        <begin position="116"/>
        <end position="136"/>
    </location>
</feature>
<feature type="transmembrane region" description="Helical" evidence="7">
    <location>
        <begin position="83"/>
        <end position="104"/>
    </location>
</feature>
<accession>A0A8J2VHG0</accession>
<evidence type="ECO:0000256" key="1">
    <source>
        <dbReference type="ARBA" id="ARBA00004651"/>
    </source>
</evidence>
<evidence type="ECO:0000313" key="9">
    <source>
        <dbReference type="EMBL" id="GGE15601.1"/>
    </source>
</evidence>
<dbReference type="EMBL" id="BMHQ01000005">
    <property type="protein sequence ID" value="GGE15601.1"/>
    <property type="molecule type" value="Genomic_DNA"/>
</dbReference>
<comment type="subcellular location">
    <subcellularLocation>
        <location evidence="1 7">Cell membrane</location>
        <topology evidence="1 7">Multi-pass membrane protein</topology>
    </subcellularLocation>
</comment>
<keyword evidence="4 7" id="KW-0812">Transmembrane</keyword>
<dbReference type="InterPro" id="IPR050809">
    <property type="entry name" value="UgpAE/MalFG_permease"/>
</dbReference>
<reference evidence="9" key="1">
    <citation type="journal article" date="2014" name="Int. J. Syst. Evol. Microbiol.">
        <title>Complete genome sequence of Corynebacterium casei LMG S-19264T (=DSM 44701T), isolated from a smear-ripened cheese.</title>
        <authorList>
            <consortium name="US DOE Joint Genome Institute (JGI-PGF)"/>
            <person name="Walter F."/>
            <person name="Albersmeier A."/>
            <person name="Kalinowski J."/>
            <person name="Ruckert C."/>
        </authorList>
    </citation>
    <scope>NUCLEOTIDE SEQUENCE</scope>
    <source>
        <strain evidence="9">CGMCC 1.15179</strain>
    </source>
</reference>
<feature type="transmembrane region" description="Helical" evidence="7">
    <location>
        <begin position="167"/>
        <end position="190"/>
    </location>
</feature>
<keyword evidence="2 7" id="KW-0813">Transport</keyword>
<proteinExistence type="inferred from homology"/>
<dbReference type="GO" id="GO:0005886">
    <property type="term" value="C:plasma membrane"/>
    <property type="evidence" value="ECO:0007669"/>
    <property type="project" value="UniProtKB-SubCell"/>
</dbReference>
<keyword evidence="6 7" id="KW-0472">Membrane</keyword>
<evidence type="ECO:0000313" key="10">
    <source>
        <dbReference type="Proteomes" id="UP000625210"/>
    </source>
</evidence>
<dbReference type="GO" id="GO:0055085">
    <property type="term" value="P:transmembrane transport"/>
    <property type="evidence" value="ECO:0007669"/>
    <property type="project" value="InterPro"/>
</dbReference>
<dbReference type="Proteomes" id="UP000625210">
    <property type="component" value="Unassembled WGS sequence"/>
</dbReference>
<evidence type="ECO:0000256" key="4">
    <source>
        <dbReference type="ARBA" id="ARBA00022692"/>
    </source>
</evidence>
<feature type="transmembrane region" description="Helical" evidence="7">
    <location>
        <begin position="21"/>
        <end position="44"/>
    </location>
</feature>
<evidence type="ECO:0000256" key="3">
    <source>
        <dbReference type="ARBA" id="ARBA00022475"/>
    </source>
</evidence>
<comment type="caution">
    <text evidence="9">The sequence shown here is derived from an EMBL/GenBank/DDBJ whole genome shotgun (WGS) entry which is preliminary data.</text>
</comment>
<dbReference type="Pfam" id="PF00528">
    <property type="entry name" value="BPD_transp_1"/>
    <property type="match status" value="1"/>
</dbReference>
<keyword evidence="9" id="KW-0067">ATP-binding</keyword>
<gene>
    <name evidence="9" type="ORF">GCM10011571_16540</name>
</gene>
<dbReference type="PANTHER" id="PTHR43227">
    <property type="entry name" value="BLL4140 PROTEIN"/>
    <property type="match status" value="1"/>
</dbReference>
<comment type="similarity">
    <text evidence="7">Belongs to the binding-protein-dependent transport system permease family.</text>
</comment>
<dbReference type="AlphaFoldDB" id="A0A8J2VHG0"/>
<keyword evidence="10" id="KW-1185">Reference proteome</keyword>
<evidence type="ECO:0000256" key="7">
    <source>
        <dbReference type="RuleBase" id="RU363032"/>
    </source>
</evidence>
<evidence type="ECO:0000259" key="8">
    <source>
        <dbReference type="PROSITE" id="PS50928"/>
    </source>
</evidence>
<evidence type="ECO:0000256" key="2">
    <source>
        <dbReference type="ARBA" id="ARBA00022448"/>
    </source>
</evidence>
<reference evidence="9" key="2">
    <citation type="submission" date="2020-09" db="EMBL/GenBank/DDBJ databases">
        <authorList>
            <person name="Sun Q."/>
            <person name="Zhou Y."/>
        </authorList>
    </citation>
    <scope>NUCLEOTIDE SEQUENCE</scope>
    <source>
        <strain evidence="9">CGMCC 1.15179</strain>
    </source>
</reference>
<dbReference type="InterPro" id="IPR000515">
    <property type="entry name" value="MetI-like"/>
</dbReference>
<dbReference type="PANTHER" id="PTHR43227:SF8">
    <property type="entry name" value="DIACETYLCHITOBIOSE UPTAKE SYSTEM PERMEASE PROTEIN DASB"/>
    <property type="match status" value="1"/>
</dbReference>
<dbReference type="PROSITE" id="PS50928">
    <property type="entry name" value="ABC_TM1"/>
    <property type="match status" value="1"/>
</dbReference>
<dbReference type="RefSeq" id="WP_188647422.1">
    <property type="nucleotide sequence ID" value="NZ_BMHQ01000005.1"/>
</dbReference>
<sequence>MRHKAQAGKSALKANEARLGYLLIAPTVLLIAVVIIYPVFYNLWLSFHQVTLNPFKSDIFIGFGNYTNILTDPEFWDSFRLSVIYTAATVVGATIAGLGVALLLNRKFKGRGLVRGVMLLPYVAPIISLVFVWQYLFHPEYGMVNYVLVDLLGVLPRKVDWVDSPQYALWMVIFFDIWHLFPFAFLMILAKLQSIPDSLYEAAEVDGAGTWKKFWHITLPELQFILGSLVILRWIWNFNKFDEIYLLTTQVNVVPVYAYETAFRSFQHGLAASITATLFVFSMILVLFTIKKVLKW</sequence>
<dbReference type="GO" id="GO:0005524">
    <property type="term" value="F:ATP binding"/>
    <property type="evidence" value="ECO:0007669"/>
    <property type="project" value="UniProtKB-KW"/>
</dbReference>
<feature type="transmembrane region" description="Helical" evidence="7">
    <location>
        <begin position="270"/>
        <end position="290"/>
    </location>
</feature>
<dbReference type="SUPFAM" id="SSF161098">
    <property type="entry name" value="MetI-like"/>
    <property type="match status" value="1"/>
</dbReference>
<keyword evidence="9" id="KW-0547">Nucleotide-binding</keyword>
<feature type="domain" description="ABC transmembrane type-1" evidence="8">
    <location>
        <begin position="79"/>
        <end position="289"/>
    </location>
</feature>
<evidence type="ECO:0000256" key="5">
    <source>
        <dbReference type="ARBA" id="ARBA00022989"/>
    </source>
</evidence>